<dbReference type="InParanoid" id="A0A1Y1JY95"/>
<sequence length="137" mass="15295">MGHLQYLIACGFVLILYIQQGASISCFICNSHDDSSCMGDFPPDKYKVDCPGSNYILCRKIKQVIDFDVNGLKAETRVIRSCGYYNKSHTNQCYQRSGFGGRQEVCACQTDYCNTSTTPLVPIFVITVLIAALQVFH</sequence>
<feature type="signal peptide" evidence="10">
    <location>
        <begin position="1"/>
        <end position="23"/>
    </location>
</feature>
<reference evidence="11" key="1">
    <citation type="journal article" date="2016" name="Sci. Rep.">
        <title>Molecular characterization of firefly nuptial gifts: a multi-omics approach sheds light on postcopulatory sexual selection.</title>
        <authorList>
            <person name="Al-Wathiqui N."/>
            <person name="Fallon T.R."/>
            <person name="South A."/>
            <person name="Weng J.K."/>
            <person name="Lewis S.M."/>
        </authorList>
    </citation>
    <scope>NUCLEOTIDE SEQUENCE</scope>
</reference>
<evidence type="ECO:0000256" key="5">
    <source>
        <dbReference type="ARBA" id="ARBA00022989"/>
    </source>
</evidence>
<keyword evidence="6 9" id="KW-0472">Membrane</keyword>
<feature type="chain" id="PRO_5033289465" evidence="10">
    <location>
        <begin position="24"/>
        <end position="137"/>
    </location>
</feature>
<evidence type="ECO:0000313" key="11">
    <source>
        <dbReference type="EMBL" id="JAV54294.1"/>
    </source>
</evidence>
<name>A0A1Y1JY95_PHOPY</name>
<organism evidence="11">
    <name type="scientific">Photinus pyralis</name>
    <name type="common">Common eastern firefly</name>
    <name type="synonym">Lampyris pyralis</name>
    <dbReference type="NCBI Taxonomy" id="7054"/>
    <lineage>
        <taxon>Eukaryota</taxon>
        <taxon>Metazoa</taxon>
        <taxon>Ecdysozoa</taxon>
        <taxon>Arthropoda</taxon>
        <taxon>Hexapoda</taxon>
        <taxon>Insecta</taxon>
        <taxon>Pterygota</taxon>
        <taxon>Neoptera</taxon>
        <taxon>Endopterygota</taxon>
        <taxon>Coleoptera</taxon>
        <taxon>Polyphaga</taxon>
        <taxon>Elateriformia</taxon>
        <taxon>Elateroidea</taxon>
        <taxon>Lampyridae</taxon>
        <taxon>Lampyrinae</taxon>
        <taxon>Photinus</taxon>
    </lineage>
</organism>
<gene>
    <name evidence="12" type="ORF">PPYR_10726</name>
</gene>
<evidence type="ECO:0000256" key="8">
    <source>
        <dbReference type="ARBA" id="ARBA00023288"/>
    </source>
</evidence>
<evidence type="ECO:0000256" key="10">
    <source>
        <dbReference type="SAM" id="SignalP"/>
    </source>
</evidence>
<keyword evidence="4 10" id="KW-0732">Signal</keyword>
<keyword evidence="7" id="KW-0325">Glycoprotein</keyword>
<reference evidence="12" key="3">
    <citation type="submission" date="2019-08" db="EMBL/GenBank/DDBJ databases">
        <authorList>
            <consortium name="Photinus pyralis genome working group"/>
            <person name="Fallon T.R."/>
            <person name="Sander Lower S.E."/>
            <person name="Weng J.-K."/>
        </authorList>
    </citation>
    <scope>NUCLEOTIDE SEQUENCE</scope>
    <source>
        <strain evidence="12">1611_PpyrPB1</strain>
        <tissue evidence="12">Whole body</tissue>
    </source>
</reference>
<evidence type="ECO:0000256" key="7">
    <source>
        <dbReference type="ARBA" id="ARBA00023180"/>
    </source>
</evidence>
<keyword evidence="8" id="KW-0449">Lipoprotein</keyword>
<comment type="subcellular location">
    <subcellularLocation>
        <location evidence="1">Membrane</location>
        <topology evidence="1">Lipid-anchor</topology>
        <topology evidence="1">GPI-anchor</topology>
    </subcellularLocation>
</comment>
<protein>
    <submittedName>
        <fullName evidence="11">Uncharacterized protein</fullName>
    </submittedName>
</protein>
<dbReference type="InterPro" id="IPR031424">
    <property type="entry name" value="QVR-like"/>
</dbReference>
<dbReference type="EMBL" id="GEZM01097287">
    <property type="protein sequence ID" value="JAV54294.1"/>
    <property type="molecule type" value="Transcribed_RNA"/>
</dbReference>
<dbReference type="InterPro" id="IPR050975">
    <property type="entry name" value="Sleep_regulator"/>
</dbReference>
<dbReference type="Proteomes" id="UP000327044">
    <property type="component" value="Unassembled WGS sequence"/>
</dbReference>
<evidence type="ECO:0000256" key="2">
    <source>
        <dbReference type="ARBA" id="ARBA00022622"/>
    </source>
</evidence>
<dbReference type="GO" id="GO:0030431">
    <property type="term" value="P:sleep"/>
    <property type="evidence" value="ECO:0007669"/>
    <property type="project" value="InterPro"/>
</dbReference>
<evidence type="ECO:0000256" key="6">
    <source>
        <dbReference type="ARBA" id="ARBA00023136"/>
    </source>
</evidence>
<dbReference type="AlphaFoldDB" id="A0A1Y1JY95"/>
<evidence type="ECO:0000256" key="1">
    <source>
        <dbReference type="ARBA" id="ARBA00004589"/>
    </source>
</evidence>
<accession>A0A1Y1JY95</accession>
<dbReference type="Pfam" id="PF17064">
    <property type="entry name" value="QVR"/>
    <property type="match status" value="1"/>
</dbReference>
<dbReference type="GO" id="GO:0098552">
    <property type="term" value="C:side of membrane"/>
    <property type="evidence" value="ECO:0007669"/>
    <property type="project" value="UniProtKB-KW"/>
</dbReference>
<dbReference type="SUPFAM" id="SSF57302">
    <property type="entry name" value="Snake toxin-like"/>
    <property type="match status" value="1"/>
</dbReference>
<evidence type="ECO:0000256" key="9">
    <source>
        <dbReference type="SAM" id="Phobius"/>
    </source>
</evidence>
<evidence type="ECO:0000313" key="13">
    <source>
        <dbReference type="Proteomes" id="UP000327044"/>
    </source>
</evidence>
<evidence type="ECO:0000313" key="12">
    <source>
        <dbReference type="EMBL" id="KAB0796665.1"/>
    </source>
</evidence>
<dbReference type="InterPro" id="IPR045860">
    <property type="entry name" value="Snake_toxin-like_sf"/>
</dbReference>
<keyword evidence="5 9" id="KW-1133">Transmembrane helix</keyword>
<evidence type="ECO:0000256" key="3">
    <source>
        <dbReference type="ARBA" id="ARBA00022692"/>
    </source>
</evidence>
<proteinExistence type="predicted"/>
<keyword evidence="2" id="KW-0336">GPI-anchor</keyword>
<dbReference type="PANTHER" id="PTHR33562">
    <property type="entry name" value="ATILLA, ISOFORM B-RELATED-RELATED"/>
    <property type="match status" value="1"/>
</dbReference>
<dbReference type="PANTHER" id="PTHR33562:SF14">
    <property type="entry name" value="PROTEIN QUIVER"/>
    <property type="match status" value="1"/>
</dbReference>
<dbReference type="OrthoDB" id="6496929at2759"/>
<dbReference type="EMBL" id="VVIM01000007">
    <property type="protein sequence ID" value="KAB0796665.1"/>
    <property type="molecule type" value="Genomic_DNA"/>
</dbReference>
<feature type="transmembrane region" description="Helical" evidence="9">
    <location>
        <begin position="119"/>
        <end position="136"/>
    </location>
</feature>
<keyword evidence="13" id="KW-1185">Reference proteome</keyword>
<keyword evidence="3 9" id="KW-0812">Transmembrane</keyword>
<reference evidence="12 13" key="2">
    <citation type="journal article" date="2018" name="Elife">
        <title>Firefly genomes illuminate parallel origins of bioluminescence in beetles.</title>
        <authorList>
            <person name="Fallon T.R."/>
            <person name="Lower S.E."/>
            <person name="Chang C.H."/>
            <person name="Bessho-Uehara M."/>
            <person name="Martin G.J."/>
            <person name="Bewick A.J."/>
            <person name="Behringer M."/>
            <person name="Debat H.J."/>
            <person name="Wong I."/>
            <person name="Day J.C."/>
            <person name="Suvorov A."/>
            <person name="Silva C.J."/>
            <person name="Stanger-Hall K.F."/>
            <person name="Hall D.W."/>
            <person name="Schmitz R.J."/>
            <person name="Nelson D.R."/>
            <person name="Lewis S.M."/>
            <person name="Shigenobu S."/>
            <person name="Bybee S.M."/>
            <person name="Larracuente A.M."/>
            <person name="Oba Y."/>
            <person name="Weng J.K."/>
        </authorList>
    </citation>
    <scope>NUCLEOTIDE SEQUENCE [LARGE SCALE GENOMIC DNA]</scope>
    <source>
        <strain evidence="12">1611_PpyrPB1</strain>
        <tissue evidence="12">Whole body</tissue>
    </source>
</reference>
<dbReference type="FunCoup" id="A0A1Y1JY95">
    <property type="interactions" value="3"/>
</dbReference>
<evidence type="ECO:0000256" key="4">
    <source>
        <dbReference type="ARBA" id="ARBA00022729"/>
    </source>
</evidence>
<dbReference type="GO" id="GO:0032222">
    <property type="term" value="P:regulation of synaptic transmission, cholinergic"/>
    <property type="evidence" value="ECO:0007669"/>
    <property type="project" value="InterPro"/>
</dbReference>